<dbReference type="Gene3D" id="1.10.10.10">
    <property type="entry name" value="Winged helix-like DNA-binding domain superfamily/Winged helix DNA-binding domain"/>
    <property type="match status" value="1"/>
</dbReference>
<organism evidence="1 2">
    <name type="scientific">Dielma fastidiosa</name>
    <dbReference type="NCBI Taxonomy" id="1034346"/>
    <lineage>
        <taxon>Bacteria</taxon>
        <taxon>Bacillati</taxon>
        <taxon>Bacillota</taxon>
        <taxon>Erysipelotrichia</taxon>
        <taxon>Erysipelotrichales</taxon>
        <taxon>Erysipelotrichaceae</taxon>
        <taxon>Dielma</taxon>
    </lineage>
</organism>
<evidence type="ECO:0000313" key="2">
    <source>
        <dbReference type="Proteomes" id="UP000247612"/>
    </source>
</evidence>
<protein>
    <submittedName>
        <fullName evidence="1">Transcriptional regulator</fullName>
    </submittedName>
</protein>
<dbReference type="SUPFAM" id="SSF46894">
    <property type="entry name" value="C-terminal effector domain of the bipartite response regulators"/>
    <property type="match status" value="1"/>
</dbReference>
<dbReference type="InterPro" id="IPR036388">
    <property type="entry name" value="WH-like_DNA-bd_sf"/>
</dbReference>
<dbReference type="Proteomes" id="UP000247612">
    <property type="component" value="Unassembled WGS sequence"/>
</dbReference>
<accession>A0A318KRJ3</accession>
<reference evidence="1 2" key="1">
    <citation type="submission" date="2018-05" db="EMBL/GenBank/DDBJ databases">
        <title>Genomic Encyclopedia of Type Strains, Phase IV (KMG-IV): sequencing the most valuable type-strain genomes for metagenomic binning, comparative biology and taxonomic classification.</title>
        <authorList>
            <person name="Goeker M."/>
        </authorList>
    </citation>
    <scope>NUCLEOTIDE SEQUENCE [LARGE SCALE GENOMIC DNA]</scope>
    <source>
        <strain evidence="1 2">JC118</strain>
    </source>
</reference>
<dbReference type="EMBL" id="QJKH01000023">
    <property type="protein sequence ID" value="PXX74559.1"/>
    <property type="molecule type" value="Genomic_DNA"/>
</dbReference>
<dbReference type="AlphaFoldDB" id="A0A318KRJ3"/>
<dbReference type="GO" id="GO:0006355">
    <property type="term" value="P:regulation of DNA-templated transcription"/>
    <property type="evidence" value="ECO:0007669"/>
    <property type="project" value="InterPro"/>
</dbReference>
<evidence type="ECO:0000313" key="1">
    <source>
        <dbReference type="EMBL" id="PXX74559.1"/>
    </source>
</evidence>
<dbReference type="InterPro" id="IPR016032">
    <property type="entry name" value="Sig_transdc_resp-reg_C-effctor"/>
</dbReference>
<sequence length="143" mass="16789">MIFIKTFGRFAISIDNYVLPFKNLKVKELLAFLVDNEGDFVGNEKIISALWPQRDHDISAKRTCRYTLRLLRETLSKAGLSDLIEVSYGVVKIDKEKVVCDYYEYIKGNTEQYPYDDEYMYGYSWAEPTRKRIAERQVKINHG</sequence>
<dbReference type="STRING" id="1034346.GCA_000313565_02562"/>
<comment type="caution">
    <text evidence="1">The sequence shown here is derived from an EMBL/GenBank/DDBJ whole genome shotgun (WGS) entry which is preliminary data.</text>
</comment>
<dbReference type="OrthoDB" id="3190595at2"/>
<name>A0A318KRJ3_9FIRM</name>
<dbReference type="RefSeq" id="WP_022938848.1">
    <property type="nucleotide sequence ID" value="NZ_CABKRQ010000006.1"/>
</dbReference>
<keyword evidence="2" id="KW-1185">Reference proteome</keyword>
<dbReference type="GO" id="GO:0003677">
    <property type="term" value="F:DNA binding"/>
    <property type="evidence" value="ECO:0007669"/>
    <property type="project" value="InterPro"/>
</dbReference>
<proteinExistence type="predicted"/>
<gene>
    <name evidence="1" type="ORF">DES51_1233</name>
</gene>